<gene>
    <name evidence="3" type="ORF">NSE01_30720</name>
</gene>
<accession>A0A512ANF8</accession>
<comment type="caution">
    <text evidence="3">The sequence shown here is derived from an EMBL/GenBank/DDBJ whole genome shotgun (WGS) entry which is preliminary data.</text>
</comment>
<keyword evidence="4" id="KW-1185">Reference proteome</keyword>
<dbReference type="Pfam" id="PF13561">
    <property type="entry name" value="adh_short_C2"/>
    <property type="match status" value="1"/>
</dbReference>
<dbReference type="EMBL" id="BJYR01000020">
    <property type="protein sequence ID" value="GEO01240.1"/>
    <property type="molecule type" value="Genomic_DNA"/>
</dbReference>
<dbReference type="GO" id="GO:0006633">
    <property type="term" value="P:fatty acid biosynthetic process"/>
    <property type="evidence" value="ECO:0007669"/>
    <property type="project" value="TreeGrafter"/>
</dbReference>
<evidence type="ECO:0000313" key="3">
    <source>
        <dbReference type="EMBL" id="GEO01240.1"/>
    </source>
</evidence>
<comment type="similarity">
    <text evidence="1">Belongs to the short-chain dehydrogenases/reductases (SDR) family.</text>
</comment>
<dbReference type="GO" id="GO:0016616">
    <property type="term" value="F:oxidoreductase activity, acting on the CH-OH group of donors, NAD or NADP as acceptor"/>
    <property type="evidence" value="ECO:0007669"/>
    <property type="project" value="TreeGrafter"/>
</dbReference>
<dbReference type="InterPro" id="IPR036291">
    <property type="entry name" value="NAD(P)-bd_dom_sf"/>
</dbReference>
<dbReference type="PANTHER" id="PTHR42760">
    <property type="entry name" value="SHORT-CHAIN DEHYDROGENASES/REDUCTASES FAMILY MEMBER"/>
    <property type="match status" value="1"/>
</dbReference>
<evidence type="ECO:0000313" key="4">
    <source>
        <dbReference type="Proteomes" id="UP000321464"/>
    </source>
</evidence>
<organism evidence="3 4">
    <name type="scientific">Novosphingobium sediminis</name>
    <dbReference type="NCBI Taxonomy" id="707214"/>
    <lineage>
        <taxon>Bacteria</taxon>
        <taxon>Pseudomonadati</taxon>
        <taxon>Pseudomonadota</taxon>
        <taxon>Alphaproteobacteria</taxon>
        <taxon>Sphingomonadales</taxon>
        <taxon>Sphingomonadaceae</taxon>
        <taxon>Novosphingobium</taxon>
    </lineage>
</organism>
<dbReference type="SUPFAM" id="SSF51735">
    <property type="entry name" value="NAD(P)-binding Rossmann-fold domains"/>
    <property type="match status" value="1"/>
</dbReference>
<evidence type="ECO:0000256" key="2">
    <source>
        <dbReference type="ARBA" id="ARBA00023002"/>
    </source>
</evidence>
<dbReference type="AlphaFoldDB" id="A0A512ANF8"/>
<sequence length="268" mass="27911">MTNLSGKVAVVIGAAGENNMGQHIARTLADAGAKVVVAGRKAEPLKTFAGGIAGDWALCDLAKKADVEALASTVLERHGKVDIAINATGWGLLKGLHEITEEELDQIIALQLKGVHYFLSAFVRAMPHGGSLVQISSATTQCIIDDHAAYIATKAGSEALIRCVANQYGSQGIRANVLSPGFTLSPMTEQSFAVPGLADAFVKEYPLGRVGTSEDIAKAALWVVSDDCFMSGQNLQINGGLTLRRNPRPGEIQAAVGAAMAAMQASGN</sequence>
<dbReference type="GO" id="GO:0048038">
    <property type="term" value="F:quinone binding"/>
    <property type="evidence" value="ECO:0007669"/>
    <property type="project" value="TreeGrafter"/>
</dbReference>
<keyword evidence="2" id="KW-0560">Oxidoreductase</keyword>
<dbReference type="InterPro" id="IPR002347">
    <property type="entry name" value="SDR_fam"/>
</dbReference>
<dbReference type="RefSeq" id="WP_147160564.1">
    <property type="nucleotide sequence ID" value="NZ_BJYR01000020.1"/>
</dbReference>
<dbReference type="Gene3D" id="3.40.50.720">
    <property type="entry name" value="NAD(P)-binding Rossmann-like Domain"/>
    <property type="match status" value="1"/>
</dbReference>
<name>A0A512ANF8_9SPHN</name>
<dbReference type="PANTHER" id="PTHR42760:SF133">
    <property type="entry name" value="3-OXOACYL-[ACYL-CARRIER-PROTEIN] REDUCTASE"/>
    <property type="match status" value="1"/>
</dbReference>
<protein>
    <submittedName>
        <fullName evidence="3">Beta-ketoacyl-ACP reductase</fullName>
    </submittedName>
</protein>
<evidence type="ECO:0000256" key="1">
    <source>
        <dbReference type="ARBA" id="ARBA00006484"/>
    </source>
</evidence>
<reference evidence="3 4" key="1">
    <citation type="submission" date="2019-07" db="EMBL/GenBank/DDBJ databases">
        <title>Whole genome shotgun sequence of Novosphingobium sediminis NBRC 106119.</title>
        <authorList>
            <person name="Hosoyama A."/>
            <person name="Uohara A."/>
            <person name="Ohji S."/>
            <person name="Ichikawa N."/>
        </authorList>
    </citation>
    <scope>NUCLEOTIDE SEQUENCE [LARGE SCALE GENOMIC DNA]</scope>
    <source>
        <strain evidence="3 4">NBRC 106119</strain>
    </source>
</reference>
<dbReference type="OrthoDB" id="7432199at2"/>
<dbReference type="PRINTS" id="PR00081">
    <property type="entry name" value="GDHRDH"/>
</dbReference>
<proteinExistence type="inferred from homology"/>
<dbReference type="Proteomes" id="UP000321464">
    <property type="component" value="Unassembled WGS sequence"/>
</dbReference>
<dbReference type="CDD" id="cd05233">
    <property type="entry name" value="SDR_c"/>
    <property type="match status" value="1"/>
</dbReference>